<keyword evidence="2" id="KW-1185">Reference proteome</keyword>
<dbReference type="PANTHER" id="PTHR35175">
    <property type="entry name" value="DUF1289 DOMAIN-CONTAINING PROTEIN"/>
    <property type="match status" value="1"/>
</dbReference>
<proteinExistence type="predicted"/>
<protein>
    <submittedName>
        <fullName evidence="1">DUF1289 domain-containing protein</fullName>
    </submittedName>
</protein>
<dbReference type="Pfam" id="PF06945">
    <property type="entry name" value="DUF1289"/>
    <property type="match status" value="1"/>
</dbReference>
<dbReference type="InterPro" id="IPR010710">
    <property type="entry name" value="DUF1289"/>
</dbReference>
<dbReference type="Proteomes" id="UP001595444">
    <property type="component" value="Unassembled WGS sequence"/>
</dbReference>
<dbReference type="EMBL" id="JBHRSL010000010">
    <property type="protein sequence ID" value="MFC3053147.1"/>
    <property type="molecule type" value="Genomic_DNA"/>
</dbReference>
<organism evidence="1 2">
    <name type="scientific">Kordiimonas pumila</name>
    <dbReference type="NCBI Taxonomy" id="2161677"/>
    <lineage>
        <taxon>Bacteria</taxon>
        <taxon>Pseudomonadati</taxon>
        <taxon>Pseudomonadota</taxon>
        <taxon>Alphaproteobacteria</taxon>
        <taxon>Kordiimonadales</taxon>
        <taxon>Kordiimonadaceae</taxon>
        <taxon>Kordiimonas</taxon>
    </lineage>
</organism>
<name>A0ABV7D7J3_9PROT</name>
<reference evidence="2" key="1">
    <citation type="journal article" date="2019" name="Int. J. Syst. Evol. Microbiol.">
        <title>The Global Catalogue of Microorganisms (GCM) 10K type strain sequencing project: providing services to taxonomists for standard genome sequencing and annotation.</title>
        <authorList>
            <consortium name="The Broad Institute Genomics Platform"/>
            <consortium name="The Broad Institute Genome Sequencing Center for Infectious Disease"/>
            <person name="Wu L."/>
            <person name="Ma J."/>
        </authorList>
    </citation>
    <scope>NUCLEOTIDE SEQUENCE [LARGE SCALE GENOMIC DNA]</scope>
    <source>
        <strain evidence="2">KCTC 62164</strain>
    </source>
</reference>
<evidence type="ECO:0000313" key="2">
    <source>
        <dbReference type="Proteomes" id="UP001595444"/>
    </source>
</evidence>
<gene>
    <name evidence="1" type="ORF">ACFOKA_14625</name>
</gene>
<sequence>MAKIFTYAIFLNMSNSSKNRNGHLIGTIESPCVKTCKLDIKGTYCIGCLRTRSEIAVWSSSDDETKREILKRVEQRIHSVLPDQG</sequence>
<accession>A0ABV7D7J3</accession>
<evidence type="ECO:0000313" key="1">
    <source>
        <dbReference type="EMBL" id="MFC3053147.1"/>
    </source>
</evidence>
<dbReference type="PANTHER" id="PTHR35175:SF2">
    <property type="entry name" value="DUF1289 DOMAIN-CONTAINING PROTEIN"/>
    <property type="match status" value="1"/>
</dbReference>
<dbReference type="RefSeq" id="WP_380083243.1">
    <property type="nucleotide sequence ID" value="NZ_JBHRSL010000010.1"/>
</dbReference>
<comment type="caution">
    <text evidence="1">The sequence shown here is derived from an EMBL/GenBank/DDBJ whole genome shotgun (WGS) entry which is preliminary data.</text>
</comment>